<protein>
    <submittedName>
        <fullName evidence="1">Gag-pol polyprotein</fullName>
    </submittedName>
</protein>
<organism evidence="1 2">
    <name type="scientific">Cucumis melo var. makuwa</name>
    <name type="common">Oriental melon</name>
    <dbReference type="NCBI Taxonomy" id="1194695"/>
    <lineage>
        <taxon>Eukaryota</taxon>
        <taxon>Viridiplantae</taxon>
        <taxon>Streptophyta</taxon>
        <taxon>Embryophyta</taxon>
        <taxon>Tracheophyta</taxon>
        <taxon>Spermatophyta</taxon>
        <taxon>Magnoliopsida</taxon>
        <taxon>eudicotyledons</taxon>
        <taxon>Gunneridae</taxon>
        <taxon>Pentapetalae</taxon>
        <taxon>rosids</taxon>
        <taxon>fabids</taxon>
        <taxon>Cucurbitales</taxon>
        <taxon>Cucurbitaceae</taxon>
        <taxon>Benincaseae</taxon>
        <taxon>Cucumis</taxon>
    </lineage>
</organism>
<sequence>MKKMRQRSVGLKKKFRTTKDLVPLPLKKKLIPCKWVFKKKLEKASEGGTRYKARRFYDFIIGIKGINFKRSKYNPYVYLREEPNDIWEIYEEHSHWEAIKWVFHYLKGIPSKELLYKHPKSTKLELYGYVDFDYAVVVLSIIEVEFIAMVEAVKEAAWLKGLLEELCFFL</sequence>
<comment type="caution">
    <text evidence="1">The sequence shown here is derived from an EMBL/GenBank/DDBJ whole genome shotgun (WGS) entry which is preliminary data.</text>
</comment>
<name>A0A5A7UDZ0_CUCMM</name>
<evidence type="ECO:0000313" key="1">
    <source>
        <dbReference type="EMBL" id="KAA0051751.1"/>
    </source>
</evidence>
<dbReference type="AlphaFoldDB" id="A0A5A7UDZ0"/>
<accession>A0A5A7UDZ0</accession>
<gene>
    <name evidence="1" type="ORF">E6C27_scaffold60G001440</name>
</gene>
<dbReference type="EMBL" id="SSTE01011134">
    <property type="protein sequence ID" value="KAA0051751.1"/>
    <property type="molecule type" value="Genomic_DNA"/>
</dbReference>
<evidence type="ECO:0000313" key="2">
    <source>
        <dbReference type="Proteomes" id="UP000321393"/>
    </source>
</evidence>
<proteinExistence type="predicted"/>
<dbReference type="Proteomes" id="UP000321393">
    <property type="component" value="Unassembled WGS sequence"/>
</dbReference>
<reference evidence="1 2" key="1">
    <citation type="submission" date="2019-08" db="EMBL/GenBank/DDBJ databases">
        <title>Draft genome sequences of two oriental melons (Cucumis melo L. var makuwa).</title>
        <authorList>
            <person name="Kwon S.-Y."/>
        </authorList>
    </citation>
    <scope>NUCLEOTIDE SEQUENCE [LARGE SCALE GENOMIC DNA]</scope>
    <source>
        <strain evidence="2">cv. SW 3</strain>
        <tissue evidence="1">Leaf</tissue>
    </source>
</reference>